<dbReference type="Proteomes" id="UP000765509">
    <property type="component" value="Unassembled WGS sequence"/>
</dbReference>
<comment type="caution">
    <text evidence="2">The sequence shown here is derived from an EMBL/GenBank/DDBJ whole genome shotgun (WGS) entry which is preliminary data.</text>
</comment>
<evidence type="ECO:0000256" key="1">
    <source>
        <dbReference type="SAM" id="MobiDB-lite"/>
    </source>
</evidence>
<proteinExistence type="predicted"/>
<name>A0A9Q3H9A6_9BASI</name>
<organism evidence="2 3">
    <name type="scientific">Austropuccinia psidii MF-1</name>
    <dbReference type="NCBI Taxonomy" id="1389203"/>
    <lineage>
        <taxon>Eukaryota</taxon>
        <taxon>Fungi</taxon>
        <taxon>Dikarya</taxon>
        <taxon>Basidiomycota</taxon>
        <taxon>Pucciniomycotina</taxon>
        <taxon>Pucciniomycetes</taxon>
        <taxon>Pucciniales</taxon>
        <taxon>Sphaerophragmiaceae</taxon>
        <taxon>Austropuccinia</taxon>
    </lineage>
</organism>
<reference evidence="2" key="1">
    <citation type="submission" date="2021-03" db="EMBL/GenBank/DDBJ databases">
        <title>Draft genome sequence of rust myrtle Austropuccinia psidii MF-1, a brazilian biotype.</title>
        <authorList>
            <person name="Quecine M.C."/>
            <person name="Pachon D.M.R."/>
            <person name="Bonatelli M.L."/>
            <person name="Correr F.H."/>
            <person name="Franceschini L.M."/>
            <person name="Leite T.F."/>
            <person name="Margarido G.R.A."/>
            <person name="Almeida C.A."/>
            <person name="Ferrarezi J.A."/>
            <person name="Labate C.A."/>
        </authorList>
    </citation>
    <scope>NUCLEOTIDE SEQUENCE</scope>
    <source>
        <strain evidence="2">MF-1</strain>
    </source>
</reference>
<feature type="compositionally biased region" description="Polar residues" evidence="1">
    <location>
        <begin position="148"/>
        <end position="158"/>
    </location>
</feature>
<accession>A0A9Q3H9A6</accession>
<dbReference type="AlphaFoldDB" id="A0A9Q3H9A6"/>
<gene>
    <name evidence="2" type="ORF">O181_033495</name>
</gene>
<feature type="compositionally biased region" description="Acidic residues" evidence="1">
    <location>
        <begin position="132"/>
        <end position="142"/>
    </location>
</feature>
<keyword evidence="3" id="KW-1185">Reference proteome</keyword>
<evidence type="ECO:0000313" key="2">
    <source>
        <dbReference type="EMBL" id="MBW0493780.1"/>
    </source>
</evidence>
<feature type="compositionally biased region" description="Low complexity" evidence="1">
    <location>
        <begin position="194"/>
        <end position="203"/>
    </location>
</feature>
<feature type="region of interest" description="Disordered" evidence="1">
    <location>
        <begin position="112"/>
        <end position="203"/>
    </location>
</feature>
<protein>
    <submittedName>
        <fullName evidence="2">Uncharacterized protein</fullName>
    </submittedName>
</protein>
<dbReference type="EMBL" id="AVOT02012228">
    <property type="protein sequence ID" value="MBW0493780.1"/>
    <property type="molecule type" value="Genomic_DNA"/>
</dbReference>
<sequence>MSSKLTELTEYSPSVPPPSVLCGSGIFSWLGSPWSMASSGHFDPSQTYDGYKEVEGYLWGKKDDPFGKEFQVPEAPTPDVTGSRKRDVSRWTNVRRPIYYSSEVPIFRINSQGGVKRRSRISDLPTNPNSEGSDELVGEEVEVVPNSIGHQSSASPSKPSFRRFQSEVIPSTPRNFQPVLSAIPSSIPPPSTSRPPLVSKVRP</sequence>
<evidence type="ECO:0000313" key="3">
    <source>
        <dbReference type="Proteomes" id="UP000765509"/>
    </source>
</evidence>
<feature type="region of interest" description="Disordered" evidence="1">
    <location>
        <begin position="69"/>
        <end position="88"/>
    </location>
</feature>